<keyword evidence="1" id="KW-1133">Transmembrane helix</keyword>
<sequence length="596" mass="64385">MADAERAREDRSRRRWTSRRPPWTALALLGVLALAYLLHLREWLFLCDDAFISFRYARNLGEQGALVYNLEPLERVEGYTNLLWVLILAAGVVVGLSPEQLAPALTGLAGVVSLVLVACIGAQLRRRETGGSEEQPLFEVVDLLAPALLVTLPEFVVWGSSGLETGFAVALGLAAVWAWLDGRIVGAAAFAALAGLTRPDALVWIGAFGLGWLVVELAGWILDRPEPFAERLRGLPWARVGVGALVFVALLGAQLWFRRSYYGEWLPNTWAVKHHGALLRDHFGRGYVAFWTARTGVKAAVLLVPLVLLQPKLELRAVARALGTLVLVAVPVVAMVGYVWSVGGDFMAHGRFLLPATVLSALVPGLLLARVWSFALERSAGPGLAAGAWAVAAALLVGLSASRIPGRIAEDRDHAHLHIAYDADGRPLPDTPGFEGVQAMDRFAAVRLAAGAELAERVPADTWISVGAAGALPYASRLPAFDAYGLVDPGVLEVAEPATGKRARPGHQLHAPLSYMRSREPELMCHIGWEAPRPPTLRDARRRARGPFAWACVETGPIADRRAEGGTLESRYYCCLRERGGDPALEALDPAKRGRP</sequence>
<evidence type="ECO:0000256" key="1">
    <source>
        <dbReference type="SAM" id="Phobius"/>
    </source>
</evidence>
<gene>
    <name evidence="2" type="ORF">PPSIR1_34892</name>
</gene>
<dbReference type="EMBL" id="ABCS01000019">
    <property type="protein sequence ID" value="EDM79423.1"/>
    <property type="molecule type" value="Genomic_DNA"/>
</dbReference>
<feature type="transmembrane region" description="Helical" evidence="1">
    <location>
        <begin position="21"/>
        <end position="39"/>
    </location>
</feature>
<dbReference type="AlphaFoldDB" id="A6G3N6"/>
<dbReference type="Proteomes" id="UP000005801">
    <property type="component" value="Unassembled WGS sequence"/>
</dbReference>
<dbReference type="STRING" id="391625.PPSIR1_34892"/>
<dbReference type="OrthoDB" id="344788at2"/>
<feature type="transmembrane region" description="Helical" evidence="1">
    <location>
        <begin position="234"/>
        <end position="257"/>
    </location>
</feature>
<feature type="transmembrane region" description="Helical" evidence="1">
    <location>
        <begin position="104"/>
        <end position="123"/>
    </location>
</feature>
<organism evidence="2 3">
    <name type="scientific">Plesiocystis pacifica SIR-1</name>
    <dbReference type="NCBI Taxonomy" id="391625"/>
    <lineage>
        <taxon>Bacteria</taxon>
        <taxon>Pseudomonadati</taxon>
        <taxon>Myxococcota</taxon>
        <taxon>Polyangia</taxon>
        <taxon>Nannocystales</taxon>
        <taxon>Nannocystaceae</taxon>
        <taxon>Plesiocystis</taxon>
    </lineage>
</organism>
<feature type="transmembrane region" description="Helical" evidence="1">
    <location>
        <begin position="288"/>
        <end position="309"/>
    </location>
</feature>
<keyword evidence="1" id="KW-0472">Membrane</keyword>
<feature type="transmembrane region" description="Helical" evidence="1">
    <location>
        <begin position="321"/>
        <end position="340"/>
    </location>
</feature>
<name>A6G3N6_9BACT</name>
<dbReference type="eggNOG" id="COG1807">
    <property type="taxonomic scope" value="Bacteria"/>
</dbReference>
<reference evidence="2 3" key="1">
    <citation type="submission" date="2007-06" db="EMBL/GenBank/DDBJ databases">
        <authorList>
            <person name="Shimkets L."/>
            <person name="Ferriera S."/>
            <person name="Johnson J."/>
            <person name="Kravitz S."/>
            <person name="Beeson K."/>
            <person name="Sutton G."/>
            <person name="Rogers Y.-H."/>
            <person name="Friedman R."/>
            <person name="Frazier M."/>
            <person name="Venter J.C."/>
        </authorList>
    </citation>
    <scope>NUCLEOTIDE SEQUENCE [LARGE SCALE GENOMIC DNA]</scope>
    <source>
        <strain evidence="2 3">SIR-1</strain>
    </source>
</reference>
<evidence type="ECO:0000313" key="2">
    <source>
        <dbReference type="EMBL" id="EDM79423.1"/>
    </source>
</evidence>
<keyword evidence="3" id="KW-1185">Reference proteome</keyword>
<accession>A6G3N6</accession>
<feature type="transmembrane region" description="Helical" evidence="1">
    <location>
        <begin position="167"/>
        <end position="195"/>
    </location>
</feature>
<dbReference type="RefSeq" id="WP_006971335.1">
    <property type="nucleotide sequence ID" value="NZ_ABCS01000019.1"/>
</dbReference>
<proteinExistence type="predicted"/>
<feature type="transmembrane region" description="Helical" evidence="1">
    <location>
        <begin position="384"/>
        <end position="402"/>
    </location>
</feature>
<feature type="transmembrane region" description="Helical" evidence="1">
    <location>
        <begin position="201"/>
        <end position="222"/>
    </location>
</feature>
<evidence type="ECO:0000313" key="3">
    <source>
        <dbReference type="Proteomes" id="UP000005801"/>
    </source>
</evidence>
<protein>
    <submittedName>
        <fullName evidence="2">Uncharacterized protein</fullName>
    </submittedName>
</protein>
<keyword evidence="1" id="KW-0812">Transmembrane</keyword>
<feature type="transmembrane region" description="Helical" evidence="1">
    <location>
        <begin position="352"/>
        <end position="372"/>
    </location>
</feature>
<comment type="caution">
    <text evidence="2">The sequence shown here is derived from an EMBL/GenBank/DDBJ whole genome shotgun (WGS) entry which is preliminary data.</text>
</comment>